<dbReference type="Proteomes" id="UP000501648">
    <property type="component" value="Chromosome"/>
</dbReference>
<dbReference type="GO" id="GO:0004619">
    <property type="term" value="F:phosphoglycerate mutase activity"/>
    <property type="evidence" value="ECO:0007669"/>
    <property type="project" value="UniProtKB-EC"/>
</dbReference>
<name>A0A6M3ZXU4_9BURK</name>
<dbReference type="InterPro" id="IPR029033">
    <property type="entry name" value="His_PPase_superfam"/>
</dbReference>
<dbReference type="SUPFAM" id="SSF53254">
    <property type="entry name" value="Phosphoglycerate mutase-like"/>
    <property type="match status" value="1"/>
</dbReference>
<dbReference type="GO" id="GO:0006096">
    <property type="term" value="P:glycolytic process"/>
    <property type="evidence" value="ECO:0007669"/>
    <property type="project" value="UniProtKB-KW"/>
</dbReference>
<dbReference type="GO" id="GO:0006094">
    <property type="term" value="P:gluconeogenesis"/>
    <property type="evidence" value="ECO:0007669"/>
    <property type="project" value="UniProtKB-KW"/>
</dbReference>
<evidence type="ECO:0000256" key="6">
    <source>
        <dbReference type="PIRSR" id="PIRSR613078-1"/>
    </source>
</evidence>
<evidence type="ECO:0000313" key="9">
    <source>
        <dbReference type="Proteomes" id="UP000501648"/>
    </source>
</evidence>
<proteinExistence type="inferred from homology"/>
<evidence type="ECO:0000256" key="7">
    <source>
        <dbReference type="PIRSR" id="PIRSR613078-2"/>
    </source>
</evidence>
<evidence type="ECO:0000256" key="4">
    <source>
        <dbReference type="ARBA" id="ARBA00023152"/>
    </source>
</evidence>
<dbReference type="SMART" id="SM00855">
    <property type="entry name" value="PGAM"/>
    <property type="match status" value="1"/>
</dbReference>
<accession>A0A6M3ZXU4</accession>
<feature type="active site" description="Proton donor/acceptor" evidence="6">
    <location>
        <position position="101"/>
    </location>
</feature>
<feature type="active site" description="Tele-phosphohistidine intermediate" evidence="6">
    <location>
        <position position="29"/>
    </location>
</feature>
<dbReference type="AlphaFoldDB" id="A0A6M3ZXU4"/>
<feature type="binding site" evidence="7">
    <location>
        <begin position="28"/>
        <end position="35"/>
    </location>
    <ligand>
        <name>substrate</name>
    </ligand>
</feature>
<gene>
    <name evidence="8" type="ORF">C798_19495</name>
</gene>
<organism evidence="8 9">
    <name type="scientific">Herbaspirillum rubrisubalbicans Os34</name>
    <dbReference type="NCBI Taxonomy" id="1235827"/>
    <lineage>
        <taxon>Bacteria</taxon>
        <taxon>Pseudomonadati</taxon>
        <taxon>Pseudomonadota</taxon>
        <taxon>Betaproteobacteria</taxon>
        <taxon>Burkholderiales</taxon>
        <taxon>Oxalobacteraceae</taxon>
        <taxon>Herbaspirillum</taxon>
    </lineage>
</organism>
<protein>
    <recommendedName>
        <fullName evidence="2">phosphoglycerate mutase (2,3-diphosphoglycerate-dependent)</fullName>
        <ecNumber evidence="2">5.4.2.11</ecNumber>
    </recommendedName>
</protein>
<dbReference type="Pfam" id="PF00300">
    <property type="entry name" value="His_Phos_1"/>
    <property type="match status" value="1"/>
</dbReference>
<dbReference type="Gene3D" id="3.40.50.1240">
    <property type="entry name" value="Phosphoglycerate mutase-like"/>
    <property type="match status" value="1"/>
</dbReference>
<comment type="similarity">
    <text evidence="1">Belongs to the phosphoglycerate mutase family. BPG-dependent PGAM subfamily.</text>
</comment>
<dbReference type="PANTHER" id="PTHR11931">
    <property type="entry name" value="PHOSPHOGLYCERATE MUTASE"/>
    <property type="match status" value="1"/>
</dbReference>
<keyword evidence="4" id="KW-0324">Glycolysis</keyword>
<keyword evidence="3" id="KW-0312">Gluconeogenesis</keyword>
<dbReference type="InterPro" id="IPR005952">
    <property type="entry name" value="Phosphogly_mut1"/>
</dbReference>
<dbReference type="InterPro" id="IPR001345">
    <property type="entry name" value="PG/BPGM_mutase_AS"/>
</dbReference>
<evidence type="ECO:0000256" key="5">
    <source>
        <dbReference type="ARBA" id="ARBA00023235"/>
    </source>
</evidence>
<dbReference type="PROSITE" id="PS00175">
    <property type="entry name" value="PG_MUTASE"/>
    <property type="match status" value="1"/>
</dbReference>
<evidence type="ECO:0000256" key="2">
    <source>
        <dbReference type="ARBA" id="ARBA00012028"/>
    </source>
</evidence>
<keyword evidence="5" id="KW-0413">Isomerase</keyword>
<dbReference type="CDD" id="cd07067">
    <property type="entry name" value="HP_PGM_like"/>
    <property type="match status" value="1"/>
</dbReference>
<feature type="binding site" evidence="7">
    <location>
        <position position="77"/>
    </location>
    <ligand>
        <name>substrate</name>
    </ligand>
</feature>
<evidence type="ECO:0000256" key="3">
    <source>
        <dbReference type="ARBA" id="ARBA00022432"/>
    </source>
</evidence>
<dbReference type="EC" id="5.4.2.11" evidence="2"/>
<evidence type="ECO:0000256" key="1">
    <source>
        <dbReference type="ARBA" id="ARBA00006717"/>
    </source>
</evidence>
<evidence type="ECO:0000313" key="8">
    <source>
        <dbReference type="EMBL" id="QJQ02342.1"/>
    </source>
</evidence>
<sequence length="223" mass="25097">MNGFADVADHYRSINIYWELNLNLYVVRHGETDANAEQRYLGALDVGLNAKGEAQAQELRLSIPSDAKTVIVSPLQRAQQTADIIFKDIDLPVVTVCGFRERSVGVFEGLTQTQARAQYPDLWRKNVTRGWNEAPTNGESIKDVVTRVAYELNQLIAAYRGESVVLIAHGFVAKTIRALAHQDFSDFFDWQLSNGCLLHVHLPEQFSPDFEHLMRTLPVQSAQ</sequence>
<dbReference type="InterPro" id="IPR013078">
    <property type="entry name" value="His_Pase_superF_clade-1"/>
</dbReference>
<dbReference type="EMBL" id="CP008956">
    <property type="protein sequence ID" value="QJQ02342.1"/>
    <property type="molecule type" value="Genomic_DNA"/>
</dbReference>
<dbReference type="RefSeq" id="WP_017455421.1">
    <property type="nucleotide sequence ID" value="NZ_CP008956.1"/>
</dbReference>
<reference evidence="8 9" key="1">
    <citation type="journal article" date="2012" name="J. Bacteriol.">
        <title>Genome sequence of the pathogenic Herbaspirillum seropedicae strain Os34, isolated from rice roots.</title>
        <authorList>
            <person name="Ye W."/>
            <person name="Ye S."/>
            <person name="Liu J."/>
            <person name="Chang S."/>
            <person name="Chen M."/>
            <person name="Zhu B."/>
            <person name="Guo L."/>
            <person name="An Q."/>
        </authorList>
    </citation>
    <scope>NUCLEOTIDE SEQUENCE [LARGE SCALE GENOMIC DNA]</scope>
    <source>
        <strain evidence="8 9">Os34</strain>
    </source>
</reference>